<evidence type="ECO:0000313" key="2">
    <source>
        <dbReference type="Proteomes" id="UP001142175"/>
    </source>
</evidence>
<dbReference type="EMBL" id="JANSUY010000002">
    <property type="protein sequence ID" value="MCR9014507.1"/>
    <property type="molecule type" value="Genomic_DNA"/>
</dbReference>
<comment type="caution">
    <text evidence="1">The sequence shown here is derived from an EMBL/GenBank/DDBJ whole genome shotgun (WGS) entry which is preliminary data.</text>
</comment>
<accession>A0A9X2SXX6</accession>
<keyword evidence="2" id="KW-1185">Reference proteome</keyword>
<protein>
    <submittedName>
        <fullName evidence="1">Phosphoribosylpyrophosphate synthetase</fullName>
    </submittedName>
</protein>
<gene>
    <name evidence="1" type="ORF">NU887_05630</name>
</gene>
<dbReference type="Proteomes" id="UP001142175">
    <property type="component" value="Unassembled WGS sequence"/>
</dbReference>
<proteinExistence type="predicted"/>
<sequence>MENYETLSQAINGLKSQGYTEDFNLKEFCIECRGGEFRILHDEFQIDKVFRFEGNSDPDDQSVLYAVSSDKFNLKGVLVNGYGIYSDPLTDDMLKKLSYDPDLRN</sequence>
<dbReference type="AlphaFoldDB" id="A0A9X2SXX6"/>
<dbReference type="RefSeq" id="WP_258422383.1">
    <property type="nucleotide sequence ID" value="NZ_JANAEZ010000006.1"/>
</dbReference>
<reference evidence="1" key="1">
    <citation type="submission" date="2022-08" db="EMBL/GenBank/DDBJ databases">
        <authorList>
            <person name="Zhang D."/>
        </authorList>
    </citation>
    <scope>NUCLEOTIDE SEQUENCE</scope>
    <source>
        <strain evidence="1">XJ19-11</strain>
    </source>
</reference>
<organism evidence="1 2">
    <name type="scientific">Aquiflexum gelatinilyticum</name>
    <dbReference type="NCBI Taxonomy" id="2961943"/>
    <lineage>
        <taxon>Bacteria</taxon>
        <taxon>Pseudomonadati</taxon>
        <taxon>Bacteroidota</taxon>
        <taxon>Cytophagia</taxon>
        <taxon>Cytophagales</taxon>
        <taxon>Cyclobacteriaceae</taxon>
        <taxon>Aquiflexum</taxon>
    </lineage>
</organism>
<evidence type="ECO:0000313" key="1">
    <source>
        <dbReference type="EMBL" id="MCR9014507.1"/>
    </source>
</evidence>
<name>A0A9X2SXX6_9BACT</name>